<dbReference type="AlphaFoldDB" id="A0A8D8UQZ2"/>
<accession>A0A8D8UQZ2</accession>
<evidence type="ECO:0000256" key="2">
    <source>
        <dbReference type="SAM" id="Phobius"/>
    </source>
</evidence>
<dbReference type="EMBL" id="HBUF01343831">
    <property type="protein sequence ID" value="CAG6707127.1"/>
    <property type="molecule type" value="Transcribed_RNA"/>
</dbReference>
<sequence length="132" mass="14997">MTSQDFSSPHGSASVGHRIKKKKKKKNPPPPPPPPSPPPPPYPPPPPPPHPPPPPPPRFFFFFFFSLNLLISFHSSITFSSSFEALELSVQRLKGEDYLQYTSLSKPLEKEARKKKKCQLRYKIALLIPERM</sequence>
<feature type="compositionally biased region" description="Pro residues" evidence="1">
    <location>
        <begin position="28"/>
        <end position="51"/>
    </location>
</feature>
<feature type="compositionally biased region" description="Basic residues" evidence="1">
    <location>
        <begin position="17"/>
        <end position="27"/>
    </location>
</feature>
<protein>
    <submittedName>
        <fullName evidence="3">Uncharacterized protein</fullName>
    </submittedName>
</protein>
<evidence type="ECO:0000256" key="1">
    <source>
        <dbReference type="SAM" id="MobiDB-lite"/>
    </source>
</evidence>
<keyword evidence="2" id="KW-0472">Membrane</keyword>
<name>A0A8D8UQZ2_9HEMI</name>
<keyword evidence="2" id="KW-0812">Transmembrane</keyword>
<reference evidence="3" key="1">
    <citation type="submission" date="2021-05" db="EMBL/GenBank/DDBJ databases">
        <authorList>
            <person name="Alioto T."/>
            <person name="Alioto T."/>
            <person name="Gomez Garrido J."/>
        </authorList>
    </citation>
    <scope>NUCLEOTIDE SEQUENCE</scope>
</reference>
<organism evidence="3">
    <name type="scientific">Cacopsylla melanoneura</name>
    <dbReference type="NCBI Taxonomy" id="428564"/>
    <lineage>
        <taxon>Eukaryota</taxon>
        <taxon>Metazoa</taxon>
        <taxon>Ecdysozoa</taxon>
        <taxon>Arthropoda</taxon>
        <taxon>Hexapoda</taxon>
        <taxon>Insecta</taxon>
        <taxon>Pterygota</taxon>
        <taxon>Neoptera</taxon>
        <taxon>Paraneoptera</taxon>
        <taxon>Hemiptera</taxon>
        <taxon>Sternorrhyncha</taxon>
        <taxon>Psylloidea</taxon>
        <taxon>Psyllidae</taxon>
        <taxon>Psyllinae</taxon>
        <taxon>Cacopsylla</taxon>
    </lineage>
</organism>
<feature type="transmembrane region" description="Helical" evidence="2">
    <location>
        <begin position="59"/>
        <end position="79"/>
    </location>
</feature>
<proteinExistence type="predicted"/>
<evidence type="ECO:0000313" key="3">
    <source>
        <dbReference type="EMBL" id="CAG6707127.1"/>
    </source>
</evidence>
<keyword evidence="2" id="KW-1133">Transmembrane helix</keyword>
<feature type="compositionally biased region" description="Polar residues" evidence="1">
    <location>
        <begin position="1"/>
        <end position="11"/>
    </location>
</feature>
<dbReference type="EMBL" id="HBUF01343832">
    <property type="protein sequence ID" value="CAG6707128.1"/>
    <property type="molecule type" value="Transcribed_RNA"/>
</dbReference>
<dbReference type="EMBL" id="HBUF01343833">
    <property type="protein sequence ID" value="CAG6707129.1"/>
    <property type="molecule type" value="Transcribed_RNA"/>
</dbReference>
<feature type="region of interest" description="Disordered" evidence="1">
    <location>
        <begin position="1"/>
        <end position="51"/>
    </location>
</feature>